<evidence type="ECO:0000313" key="2">
    <source>
        <dbReference type="EMBL" id="GGY86157.1"/>
    </source>
</evidence>
<sequence length="63" mass="6706">MYGSLLFKGLVIGVLVLLIAKEFLVSEHSIKLKLNLAFLLLGVVVTALFIAGLSVPLLSAEPI</sequence>
<gene>
    <name evidence="2" type="ORF">GCM10007071_37100</name>
</gene>
<evidence type="ECO:0008006" key="4">
    <source>
        <dbReference type="Google" id="ProtNLM"/>
    </source>
</evidence>
<comment type="caution">
    <text evidence="2">The sequence shown here is derived from an EMBL/GenBank/DDBJ whole genome shotgun (WGS) entry which is preliminary data.</text>
</comment>
<keyword evidence="1" id="KW-0812">Transmembrane</keyword>
<proteinExistence type="predicted"/>
<keyword evidence="1" id="KW-0472">Membrane</keyword>
<evidence type="ECO:0000313" key="3">
    <source>
        <dbReference type="Proteomes" id="UP000601597"/>
    </source>
</evidence>
<protein>
    <recommendedName>
        <fullName evidence="4">Copper resistance protein D</fullName>
    </recommendedName>
</protein>
<keyword evidence="3" id="KW-1185">Reference proteome</keyword>
<dbReference type="EMBL" id="BMXV01000011">
    <property type="protein sequence ID" value="GGY86157.1"/>
    <property type="molecule type" value="Genomic_DNA"/>
</dbReference>
<dbReference type="Proteomes" id="UP000601597">
    <property type="component" value="Unassembled WGS sequence"/>
</dbReference>
<reference evidence="3" key="1">
    <citation type="journal article" date="2019" name="Int. J. Syst. Evol. Microbiol.">
        <title>The Global Catalogue of Microorganisms (GCM) 10K type strain sequencing project: providing services to taxonomists for standard genome sequencing and annotation.</title>
        <authorList>
            <consortium name="The Broad Institute Genomics Platform"/>
            <consortium name="The Broad Institute Genome Sequencing Center for Infectious Disease"/>
            <person name="Wu L."/>
            <person name="Ma J."/>
        </authorList>
    </citation>
    <scope>NUCLEOTIDE SEQUENCE [LARGE SCALE GENOMIC DNA]</scope>
    <source>
        <strain evidence="3">KCTC 22280</strain>
    </source>
</reference>
<organism evidence="2 3">
    <name type="scientific">Marinobacter zhanjiangensis</name>
    <dbReference type="NCBI Taxonomy" id="578215"/>
    <lineage>
        <taxon>Bacteria</taxon>
        <taxon>Pseudomonadati</taxon>
        <taxon>Pseudomonadota</taxon>
        <taxon>Gammaproteobacteria</taxon>
        <taxon>Pseudomonadales</taxon>
        <taxon>Marinobacteraceae</taxon>
        <taxon>Marinobacter</taxon>
    </lineage>
</organism>
<feature type="transmembrane region" description="Helical" evidence="1">
    <location>
        <begin position="36"/>
        <end position="58"/>
    </location>
</feature>
<evidence type="ECO:0000256" key="1">
    <source>
        <dbReference type="SAM" id="Phobius"/>
    </source>
</evidence>
<name>A0ABQ3B9V0_9GAMM</name>
<feature type="transmembrane region" description="Helical" evidence="1">
    <location>
        <begin position="6"/>
        <end position="24"/>
    </location>
</feature>
<accession>A0ABQ3B9V0</accession>
<keyword evidence="1" id="KW-1133">Transmembrane helix</keyword>